<evidence type="ECO:0000313" key="5">
    <source>
        <dbReference type="Proteomes" id="UP001363622"/>
    </source>
</evidence>
<gene>
    <name evidence="4" type="ORF">IWZ03DRAFT_181632</name>
</gene>
<keyword evidence="5" id="KW-1185">Reference proteome</keyword>
<dbReference type="InterPro" id="IPR001841">
    <property type="entry name" value="Znf_RING"/>
</dbReference>
<evidence type="ECO:0000259" key="3">
    <source>
        <dbReference type="PROSITE" id="PS50089"/>
    </source>
</evidence>
<reference evidence="4 5" key="1">
    <citation type="submission" date="2024-04" db="EMBL/GenBank/DDBJ databases">
        <title>Phyllosticta paracitricarpa is synonymous to the EU quarantine fungus P. citricarpa based on phylogenomic analyses.</title>
        <authorList>
            <consortium name="Lawrence Berkeley National Laboratory"/>
            <person name="Van Ingen-Buijs V.A."/>
            <person name="Van Westerhoven A.C."/>
            <person name="Haridas S."/>
            <person name="Skiadas P."/>
            <person name="Martin F."/>
            <person name="Groenewald J.Z."/>
            <person name="Crous P.W."/>
            <person name="Seidl M.F."/>
        </authorList>
    </citation>
    <scope>NUCLEOTIDE SEQUENCE [LARGE SCALE GENOMIC DNA]</scope>
    <source>
        <strain evidence="4 5">CBS 123371</strain>
    </source>
</reference>
<evidence type="ECO:0000256" key="1">
    <source>
        <dbReference type="PROSITE-ProRule" id="PRU00175"/>
    </source>
</evidence>
<accession>A0ABR1KPA5</accession>
<evidence type="ECO:0000256" key="2">
    <source>
        <dbReference type="SAM" id="MobiDB-lite"/>
    </source>
</evidence>
<dbReference type="SUPFAM" id="SSF57850">
    <property type="entry name" value="RING/U-box"/>
    <property type="match status" value="1"/>
</dbReference>
<protein>
    <recommendedName>
        <fullName evidence="3">RING-type domain-containing protein</fullName>
    </recommendedName>
</protein>
<dbReference type="PROSITE" id="PS50089">
    <property type="entry name" value="ZF_RING_2"/>
    <property type="match status" value="1"/>
</dbReference>
<dbReference type="EMBL" id="JBBPHU010000005">
    <property type="protein sequence ID" value="KAK7517804.1"/>
    <property type="molecule type" value="Genomic_DNA"/>
</dbReference>
<proteinExistence type="predicted"/>
<comment type="caution">
    <text evidence="4">The sequence shown here is derived from an EMBL/GenBank/DDBJ whole genome shotgun (WGS) entry which is preliminary data.</text>
</comment>
<dbReference type="Proteomes" id="UP001363622">
    <property type="component" value="Unassembled WGS sequence"/>
</dbReference>
<dbReference type="Pfam" id="PF13639">
    <property type="entry name" value="zf-RING_2"/>
    <property type="match status" value="1"/>
</dbReference>
<feature type="compositionally biased region" description="Acidic residues" evidence="2">
    <location>
        <begin position="215"/>
        <end position="227"/>
    </location>
</feature>
<evidence type="ECO:0000313" key="4">
    <source>
        <dbReference type="EMBL" id="KAK7517804.1"/>
    </source>
</evidence>
<feature type="domain" description="RING-type" evidence="3">
    <location>
        <begin position="156"/>
        <end position="201"/>
    </location>
</feature>
<keyword evidence="1" id="KW-0862">Zinc</keyword>
<dbReference type="Gene3D" id="3.30.40.10">
    <property type="entry name" value="Zinc/RING finger domain, C3HC4 (zinc finger)"/>
    <property type="match status" value="1"/>
</dbReference>
<dbReference type="InterPro" id="IPR013083">
    <property type="entry name" value="Znf_RING/FYVE/PHD"/>
</dbReference>
<sequence length="227" mass="25339">MTLQSTPPEPAALLINTFTLPTFQTTPHAPPEMSAGGYEVEHNIAAEEANNRAHDGRRPDLSTFYSALDQLDDSREARHNPHALPTPSDLAALYDLLADAIALMRGTDETQHLELVDQLRQMANNPPPGGVKSVPDSFLDALDRVPKKALKKDDQCNICGLPFLDDPYPLVVELPCHPSHRFDLECIRPWLKINTTCPLDRKDLLKKKTPPPPPPEDDEEEWDDQFA</sequence>
<keyword evidence="1" id="KW-0479">Metal-binding</keyword>
<feature type="region of interest" description="Disordered" evidence="2">
    <location>
        <begin position="202"/>
        <end position="227"/>
    </location>
</feature>
<keyword evidence="1" id="KW-0863">Zinc-finger</keyword>
<organism evidence="4 5">
    <name type="scientific">Phyllosticta citriasiana</name>
    <dbReference type="NCBI Taxonomy" id="595635"/>
    <lineage>
        <taxon>Eukaryota</taxon>
        <taxon>Fungi</taxon>
        <taxon>Dikarya</taxon>
        <taxon>Ascomycota</taxon>
        <taxon>Pezizomycotina</taxon>
        <taxon>Dothideomycetes</taxon>
        <taxon>Dothideomycetes incertae sedis</taxon>
        <taxon>Botryosphaeriales</taxon>
        <taxon>Phyllostictaceae</taxon>
        <taxon>Phyllosticta</taxon>
    </lineage>
</organism>
<name>A0ABR1KPA5_9PEZI</name>